<protein>
    <recommendedName>
        <fullName evidence="5">FAS1 domain-containing protein</fullName>
    </recommendedName>
</protein>
<dbReference type="PANTHER" id="PTHR28156:SF1">
    <property type="entry name" value="FAS1 DOMAIN-CONTAINING PROTEIN YDR262W"/>
    <property type="match status" value="1"/>
</dbReference>
<evidence type="ECO:0000313" key="2">
    <source>
        <dbReference type="EMBL" id="KLU88739.1"/>
    </source>
</evidence>
<organism evidence="3 4">
    <name type="scientific">Magnaporthiopsis poae (strain ATCC 64411 / 73-15)</name>
    <name type="common">Kentucky bluegrass fungus</name>
    <name type="synonym">Magnaporthe poae</name>
    <dbReference type="NCBI Taxonomy" id="644358"/>
    <lineage>
        <taxon>Eukaryota</taxon>
        <taxon>Fungi</taxon>
        <taxon>Dikarya</taxon>
        <taxon>Ascomycota</taxon>
        <taxon>Pezizomycotina</taxon>
        <taxon>Sordariomycetes</taxon>
        <taxon>Sordariomycetidae</taxon>
        <taxon>Magnaporthales</taxon>
        <taxon>Magnaporthaceae</taxon>
        <taxon>Magnaporthiopsis</taxon>
    </lineage>
</organism>
<evidence type="ECO:0000256" key="1">
    <source>
        <dbReference type="ARBA" id="ARBA00022729"/>
    </source>
</evidence>
<dbReference type="PANTHER" id="PTHR28156">
    <property type="entry name" value="FAS1 DOMAIN-CONTAINING PROTEIN YDR262W"/>
    <property type="match status" value="1"/>
</dbReference>
<dbReference type="OMA" id="PWENPED"/>
<sequence length="167" mass="18215">MSQGSDKRSEKGGGVLLSDVLGDRRINAFGSLVRNVESTSRRANDPRQSSVVLSPLNSALEALPHKPWEEAADYSKFGSNAYDGAGGRDRAQYNIQRFVERHIVPVSAQGWTAGQKIQPIGQDTPIWWEDGADGKRTIQPDGVRVKEVISTATNGEIWLLEGVLGRS</sequence>
<dbReference type="EMBL" id="ADBL01001867">
    <property type="status" value="NOT_ANNOTATED_CDS"/>
    <property type="molecule type" value="Genomic_DNA"/>
</dbReference>
<keyword evidence="4" id="KW-1185">Reference proteome</keyword>
<evidence type="ECO:0000313" key="3">
    <source>
        <dbReference type="EnsemblFungi" id="MAPG_07723T0"/>
    </source>
</evidence>
<reference evidence="2" key="3">
    <citation type="submission" date="2011-03" db="EMBL/GenBank/DDBJ databases">
        <title>Annotation of Magnaporthe poae ATCC 64411.</title>
        <authorList>
            <person name="Ma L.-J."/>
            <person name="Dead R."/>
            <person name="Young S.K."/>
            <person name="Zeng Q."/>
            <person name="Gargeya S."/>
            <person name="Fitzgerald M."/>
            <person name="Haas B."/>
            <person name="Abouelleil A."/>
            <person name="Alvarado L."/>
            <person name="Arachchi H.M."/>
            <person name="Berlin A."/>
            <person name="Brown A."/>
            <person name="Chapman S.B."/>
            <person name="Chen Z."/>
            <person name="Dunbar C."/>
            <person name="Freedman E."/>
            <person name="Gearin G."/>
            <person name="Gellesch M."/>
            <person name="Goldberg J."/>
            <person name="Griggs A."/>
            <person name="Gujja S."/>
            <person name="Heiman D."/>
            <person name="Howarth C."/>
            <person name="Larson L."/>
            <person name="Lui A."/>
            <person name="MacDonald P.J.P."/>
            <person name="Mehta T."/>
            <person name="Montmayeur A."/>
            <person name="Murphy C."/>
            <person name="Neiman D."/>
            <person name="Pearson M."/>
            <person name="Priest M."/>
            <person name="Roberts A."/>
            <person name="Saif S."/>
            <person name="Shea T."/>
            <person name="Shenoy N."/>
            <person name="Sisk P."/>
            <person name="Stolte C."/>
            <person name="Sykes S."/>
            <person name="Yandava C."/>
            <person name="Wortman J."/>
            <person name="Nusbaum C."/>
            <person name="Birren B."/>
        </authorList>
    </citation>
    <scope>NUCLEOTIDE SEQUENCE</scope>
    <source>
        <strain evidence="2">ATCC 64411</strain>
    </source>
</reference>
<reference evidence="4" key="1">
    <citation type="submission" date="2010-05" db="EMBL/GenBank/DDBJ databases">
        <title>The genome sequence of Magnaporthe poae strain ATCC 64411.</title>
        <authorList>
            <person name="Ma L.-J."/>
            <person name="Dead R."/>
            <person name="Young S."/>
            <person name="Zeng Q."/>
            <person name="Koehrsen M."/>
            <person name="Alvarado L."/>
            <person name="Berlin A."/>
            <person name="Chapman S.B."/>
            <person name="Chen Z."/>
            <person name="Freedman E."/>
            <person name="Gellesch M."/>
            <person name="Goldberg J."/>
            <person name="Griggs A."/>
            <person name="Gujja S."/>
            <person name="Heilman E.R."/>
            <person name="Heiman D."/>
            <person name="Hepburn T."/>
            <person name="Howarth C."/>
            <person name="Jen D."/>
            <person name="Larson L."/>
            <person name="Mehta T."/>
            <person name="Neiman D."/>
            <person name="Pearson M."/>
            <person name="Roberts A."/>
            <person name="Saif S."/>
            <person name="Shea T."/>
            <person name="Shenoy N."/>
            <person name="Sisk P."/>
            <person name="Stolte C."/>
            <person name="Sykes S."/>
            <person name="Walk T."/>
            <person name="White J."/>
            <person name="Yandava C."/>
            <person name="Haas B."/>
            <person name="Nusbaum C."/>
            <person name="Birren B."/>
        </authorList>
    </citation>
    <scope>NUCLEOTIDE SEQUENCE [LARGE SCALE GENOMIC DNA]</scope>
    <source>
        <strain evidence="4">ATCC 64411 / 73-15</strain>
    </source>
</reference>
<dbReference type="eggNOG" id="ENOG502RFU3">
    <property type="taxonomic scope" value="Eukaryota"/>
</dbReference>
<dbReference type="EnsemblFungi" id="MAPG_07723T0">
    <property type="protein sequence ID" value="MAPG_07723T0"/>
    <property type="gene ID" value="MAPG_07723"/>
</dbReference>
<dbReference type="VEuPathDB" id="FungiDB:MAPG_07723"/>
<dbReference type="InterPro" id="IPR036378">
    <property type="entry name" value="FAS1_dom_sf"/>
</dbReference>
<reference evidence="3" key="5">
    <citation type="submission" date="2015-06" db="UniProtKB">
        <authorList>
            <consortium name="EnsemblFungi"/>
        </authorList>
    </citation>
    <scope>IDENTIFICATION</scope>
    <source>
        <strain evidence="3">ATCC 64411</strain>
    </source>
</reference>
<reference evidence="2" key="2">
    <citation type="submission" date="2010-05" db="EMBL/GenBank/DDBJ databases">
        <title>The Genome Sequence of Magnaporthe poae strain ATCC 64411.</title>
        <authorList>
            <consortium name="The Broad Institute Genome Sequencing Platform"/>
            <consortium name="Broad Institute Genome Sequencing Center for Infectious Disease"/>
            <person name="Ma L.-J."/>
            <person name="Dead R."/>
            <person name="Young S."/>
            <person name="Zeng Q."/>
            <person name="Koehrsen M."/>
            <person name="Alvarado L."/>
            <person name="Berlin A."/>
            <person name="Chapman S.B."/>
            <person name="Chen Z."/>
            <person name="Freedman E."/>
            <person name="Gellesch M."/>
            <person name="Goldberg J."/>
            <person name="Griggs A."/>
            <person name="Gujja S."/>
            <person name="Heilman E.R."/>
            <person name="Heiman D."/>
            <person name="Hepburn T."/>
            <person name="Howarth C."/>
            <person name="Jen D."/>
            <person name="Larson L."/>
            <person name="Mehta T."/>
            <person name="Neiman D."/>
            <person name="Pearson M."/>
            <person name="Roberts A."/>
            <person name="Saif S."/>
            <person name="Shea T."/>
            <person name="Shenoy N."/>
            <person name="Sisk P."/>
            <person name="Stolte C."/>
            <person name="Sykes S."/>
            <person name="Walk T."/>
            <person name="White J."/>
            <person name="Yandava C."/>
            <person name="Haas B."/>
            <person name="Nusbaum C."/>
            <person name="Birren B."/>
        </authorList>
    </citation>
    <scope>NUCLEOTIDE SEQUENCE</scope>
    <source>
        <strain evidence="2">ATCC 64411</strain>
    </source>
</reference>
<evidence type="ECO:0000313" key="4">
    <source>
        <dbReference type="Proteomes" id="UP000011715"/>
    </source>
</evidence>
<dbReference type="Proteomes" id="UP000011715">
    <property type="component" value="Unassembled WGS sequence"/>
</dbReference>
<dbReference type="STRING" id="644358.A0A0C4E5F7"/>
<dbReference type="SUPFAM" id="SSF82153">
    <property type="entry name" value="FAS1 domain"/>
    <property type="match status" value="1"/>
</dbReference>
<gene>
    <name evidence="2" type="ORF">MAPG_07723</name>
</gene>
<dbReference type="EMBL" id="GL876971">
    <property type="protein sequence ID" value="KLU88739.1"/>
    <property type="molecule type" value="Genomic_DNA"/>
</dbReference>
<keyword evidence="1" id="KW-0732">Signal</keyword>
<reference evidence="3" key="4">
    <citation type="journal article" date="2015" name="G3 (Bethesda)">
        <title>Genome sequences of three phytopathogenic species of the Magnaporthaceae family of fungi.</title>
        <authorList>
            <person name="Okagaki L.H."/>
            <person name="Nunes C.C."/>
            <person name="Sailsbery J."/>
            <person name="Clay B."/>
            <person name="Brown D."/>
            <person name="John T."/>
            <person name="Oh Y."/>
            <person name="Young N."/>
            <person name="Fitzgerald M."/>
            <person name="Haas B.J."/>
            <person name="Zeng Q."/>
            <person name="Young S."/>
            <person name="Adiconis X."/>
            <person name="Fan L."/>
            <person name="Levin J.Z."/>
            <person name="Mitchell T.K."/>
            <person name="Okubara P.A."/>
            <person name="Farman M.L."/>
            <person name="Kohn L.M."/>
            <person name="Birren B."/>
            <person name="Ma L.-J."/>
            <person name="Dean R.A."/>
        </authorList>
    </citation>
    <scope>NUCLEOTIDE SEQUENCE</scope>
    <source>
        <strain evidence="3">ATCC 64411 / 73-15</strain>
    </source>
</reference>
<name>A0A0C4E5F7_MAGP6</name>
<dbReference type="InterPro" id="IPR040200">
    <property type="entry name" value="Mug57-like"/>
</dbReference>
<evidence type="ECO:0008006" key="5">
    <source>
        <dbReference type="Google" id="ProtNLM"/>
    </source>
</evidence>
<accession>A0A0C4E5F7</accession>
<dbReference type="AlphaFoldDB" id="A0A0C4E5F7"/>
<proteinExistence type="predicted"/>